<dbReference type="EMBL" id="UFSX01000002">
    <property type="protein sequence ID" value="SUV43233.1"/>
    <property type="molecule type" value="Genomic_DNA"/>
</dbReference>
<dbReference type="Proteomes" id="UP000254424">
    <property type="component" value="Unassembled WGS sequence"/>
</dbReference>
<evidence type="ECO:0000313" key="9">
    <source>
        <dbReference type="Proteomes" id="UP000283538"/>
    </source>
</evidence>
<reference evidence="3 12" key="5">
    <citation type="submission" date="2020-04" db="EMBL/GenBank/DDBJ databases">
        <authorList>
            <person name="Hitch T.C.A."/>
            <person name="Wylensek D."/>
            <person name="Clavel T."/>
        </authorList>
    </citation>
    <scope>NUCLEOTIDE SEQUENCE [LARGE SCALE GENOMIC DNA]</scope>
    <source>
        <strain evidence="3 12">WCA3-601-WT-5E</strain>
    </source>
</reference>
<dbReference type="STRING" id="483216.BACEGG_03317"/>
<dbReference type="Proteomes" id="UP000335496">
    <property type="component" value="Unassembled WGS sequence"/>
</dbReference>
<reference evidence="7 8" key="1">
    <citation type="submission" date="2018-06" db="EMBL/GenBank/DDBJ databases">
        <authorList>
            <consortium name="Pathogen Informatics"/>
            <person name="Doyle S."/>
        </authorList>
    </citation>
    <scope>NUCLEOTIDE SEQUENCE [LARGE SCALE GENOMIC DNA]</scope>
    <source>
        <strain evidence="7 8">NCTC11155</strain>
    </source>
</reference>
<dbReference type="Proteomes" id="UP000283538">
    <property type="component" value="Unassembled WGS sequence"/>
</dbReference>
<evidence type="ECO:0000313" key="6">
    <source>
        <dbReference type="EMBL" id="RYT75158.1"/>
    </source>
</evidence>
<dbReference type="Gene3D" id="2.60.120.10">
    <property type="entry name" value="Jelly Rolls"/>
    <property type="match status" value="1"/>
</dbReference>
<dbReference type="KEGG" id="beg:INE88_01774"/>
<dbReference type="SUPFAM" id="SSF51206">
    <property type="entry name" value="cAMP-binding domain-like"/>
    <property type="match status" value="1"/>
</dbReference>
<dbReference type="EMBL" id="CP072227">
    <property type="protein sequence ID" value="QUT44969.1"/>
    <property type="molecule type" value="Genomic_DNA"/>
</dbReference>
<dbReference type="InterPro" id="IPR014710">
    <property type="entry name" value="RmlC-like_jellyroll"/>
</dbReference>
<organism evidence="7 8">
    <name type="scientific">Bacteroides eggerthii</name>
    <dbReference type="NCBI Taxonomy" id="28111"/>
    <lineage>
        <taxon>Bacteria</taxon>
        <taxon>Pseudomonadati</taxon>
        <taxon>Bacteroidota</taxon>
        <taxon>Bacteroidia</taxon>
        <taxon>Bacteroidales</taxon>
        <taxon>Bacteroidaceae</taxon>
        <taxon>Bacteroides</taxon>
    </lineage>
</organism>
<dbReference type="GeneID" id="93069376"/>
<evidence type="ECO:0000313" key="5">
    <source>
        <dbReference type="EMBL" id="RHF08885.1"/>
    </source>
</evidence>
<dbReference type="OrthoDB" id="1066708at2"/>
<dbReference type="InterPro" id="IPR000595">
    <property type="entry name" value="cNMP-bd_dom"/>
</dbReference>
<reference evidence="5 9" key="2">
    <citation type="submission" date="2018-08" db="EMBL/GenBank/DDBJ databases">
        <title>A genome reference for cultivated species of the human gut microbiota.</title>
        <authorList>
            <person name="Zou Y."/>
            <person name="Xue W."/>
            <person name="Luo G."/>
        </authorList>
    </citation>
    <scope>NUCLEOTIDE SEQUENCE [LARGE SCALE GENOMIC DNA]</scope>
    <source>
        <strain evidence="5 9">AM26-26AC</strain>
    </source>
</reference>
<reference evidence="6 10" key="4">
    <citation type="journal article" date="2019" name="Science, e1252229">
        <title>Invertible promoters mediate bacterial phase variation, antibiotic resistance, and host adaptation in the gut.</title>
        <authorList>
            <person name="Jiang X."/>
            <person name="Hall A.B."/>
            <person name="Arthur T.D."/>
            <person name="Plichta D.R."/>
            <person name="Covington C.T."/>
            <person name="Poyet M."/>
            <person name="Crothers J."/>
            <person name="Moses P.L."/>
            <person name="Tolonen A.C."/>
            <person name="Vlamakis H."/>
            <person name="Alm E.J."/>
            <person name="Xavier R.J."/>
        </authorList>
    </citation>
    <scope>NUCLEOTIDE SEQUENCE [LARGE SCALE GENOMIC DNA]</scope>
    <source>
        <strain evidence="6">Bj_0095</strain>
        <strain evidence="10">bj_0095</strain>
    </source>
</reference>
<dbReference type="Proteomes" id="UP000520291">
    <property type="component" value="Unassembled WGS sequence"/>
</dbReference>
<evidence type="ECO:0000313" key="4">
    <source>
        <dbReference type="EMBL" id="QUT44969.1"/>
    </source>
</evidence>
<feature type="domain" description="Cyclic nucleotide-binding" evidence="1">
    <location>
        <begin position="28"/>
        <end position="113"/>
    </location>
</feature>
<keyword evidence="11" id="KW-1185">Reference proteome</keyword>
<evidence type="ECO:0000313" key="2">
    <source>
        <dbReference type="EMBL" id="KAA5274366.1"/>
    </source>
</evidence>
<reference evidence="4" key="6">
    <citation type="journal article" date="2021" name="PLoS Genet.">
        <title>Mobile Type VI secretion system loci of the gut Bacteroidales display extensive intra-ecosystem transfer, multi-species spread and geographical clustering.</title>
        <authorList>
            <person name="Garcia-Bayona L."/>
            <person name="Coyne M.J."/>
            <person name="Comstock L.E."/>
        </authorList>
    </citation>
    <scope>NUCLEOTIDE SEQUENCE</scope>
    <source>
        <strain evidence="4">CL11T00C20</strain>
    </source>
</reference>
<gene>
    <name evidence="5" type="ORF">DW701_08480</name>
    <name evidence="6" type="ORF">EAJ03_08115</name>
    <name evidence="2" type="ORF">F2Z23_08800</name>
    <name evidence="3" type="ORF">HF841_08430</name>
    <name evidence="4" type="ORF">INE88_01774</name>
    <name evidence="7" type="ORF">NCTC11155_02625</name>
</gene>
<proteinExistence type="predicted"/>
<dbReference type="Proteomes" id="UP000291917">
    <property type="component" value="Unassembled WGS sequence"/>
</dbReference>
<evidence type="ECO:0000313" key="10">
    <source>
        <dbReference type="Proteomes" id="UP000291917"/>
    </source>
</evidence>
<dbReference type="EMBL" id="QSLA01000008">
    <property type="protein sequence ID" value="RHF08885.1"/>
    <property type="molecule type" value="Genomic_DNA"/>
</dbReference>
<reference evidence="2 11" key="3">
    <citation type="journal article" date="2019" name="Nat. Med.">
        <title>A library of human gut bacterial isolates paired with longitudinal multiomics data enables mechanistic microbiome research.</title>
        <authorList>
            <person name="Poyet M."/>
            <person name="Groussin M."/>
            <person name="Gibbons S.M."/>
            <person name="Avila-Pacheco J."/>
            <person name="Jiang X."/>
            <person name="Kearney S.M."/>
            <person name="Perrotta A.R."/>
            <person name="Berdy B."/>
            <person name="Zhao S."/>
            <person name="Lieberman T.D."/>
            <person name="Swanson P.K."/>
            <person name="Smith M."/>
            <person name="Roesemann S."/>
            <person name="Alexander J.E."/>
            <person name="Rich S.A."/>
            <person name="Livny J."/>
            <person name="Vlamakis H."/>
            <person name="Clish C."/>
            <person name="Bullock K."/>
            <person name="Deik A."/>
            <person name="Scott J."/>
            <person name="Pierce K.A."/>
            <person name="Xavier R.J."/>
            <person name="Alm E.J."/>
        </authorList>
    </citation>
    <scope>NUCLEOTIDE SEQUENCE [LARGE SCALE GENOMIC DNA]</scope>
    <source>
        <strain evidence="2 11">BIOML-A1</strain>
    </source>
</reference>
<dbReference type="InterPro" id="IPR018490">
    <property type="entry name" value="cNMP-bd_dom_sf"/>
</dbReference>
<evidence type="ECO:0000259" key="1">
    <source>
        <dbReference type="Pfam" id="PF00027"/>
    </source>
</evidence>
<evidence type="ECO:0000313" key="8">
    <source>
        <dbReference type="Proteomes" id="UP000254424"/>
    </source>
</evidence>
<sequence>MAHFNEYLDLLELSPLVYHFLHNGKKQLYKKGEFFCRADEVCHHIAYVSKGGFRYFCLDKEGDKHITGYSFEKDFVTDYYSFTRQMPAIVCTEAVKDSTVYQLSHEQLENFWELNSQNQLLGRKIAENLFCMTYHRLLDFYSVSPKVRYQELLKRCPDIVQQTSLKEIASFLNISPYTLSRIRRKITFE</sequence>
<dbReference type="EMBL" id="JABAGL010000010">
    <property type="protein sequence ID" value="NME86048.1"/>
    <property type="molecule type" value="Genomic_DNA"/>
</dbReference>
<evidence type="ECO:0000313" key="7">
    <source>
        <dbReference type="EMBL" id="SUV43233.1"/>
    </source>
</evidence>
<dbReference type="Proteomes" id="UP000679226">
    <property type="component" value="Chromosome"/>
</dbReference>
<accession>A0A380Z8D2</accession>
<dbReference type="AlphaFoldDB" id="A0A380Z8D2"/>
<dbReference type="EMBL" id="VVZX01000009">
    <property type="protein sequence ID" value="KAA5274366.1"/>
    <property type="molecule type" value="Genomic_DNA"/>
</dbReference>
<dbReference type="Pfam" id="PF00027">
    <property type="entry name" value="cNMP_binding"/>
    <property type="match status" value="1"/>
</dbReference>
<evidence type="ECO:0000313" key="11">
    <source>
        <dbReference type="Proteomes" id="UP000335496"/>
    </source>
</evidence>
<dbReference type="EMBL" id="RCXL01000009">
    <property type="protein sequence ID" value="RYT75158.1"/>
    <property type="molecule type" value="Genomic_DNA"/>
</dbReference>
<name>A0A380Z8D2_9BACE</name>
<evidence type="ECO:0000313" key="3">
    <source>
        <dbReference type="EMBL" id="NME86048.1"/>
    </source>
</evidence>
<protein>
    <submittedName>
        <fullName evidence="2">Crp/Fnr family transcriptional regulator</fullName>
    </submittedName>
    <submittedName>
        <fullName evidence="4">Cyclic nucleotide-binding domain protein</fullName>
    </submittedName>
    <submittedName>
        <fullName evidence="7">cAMP-binding domain-containing regulatory protein</fullName>
    </submittedName>
</protein>
<evidence type="ECO:0000313" key="12">
    <source>
        <dbReference type="Proteomes" id="UP000520291"/>
    </source>
</evidence>
<dbReference type="RefSeq" id="WP_004291815.1">
    <property type="nucleotide sequence ID" value="NZ_CABKNQ010000017.1"/>
</dbReference>